<dbReference type="Pfam" id="PF20256">
    <property type="entry name" value="MoCoBD_2"/>
    <property type="match status" value="1"/>
</dbReference>
<dbReference type="KEGG" id="aja:AJAP_19535"/>
<gene>
    <name evidence="4" type="ORF">AJAP_19535</name>
</gene>
<dbReference type="SMART" id="SM01008">
    <property type="entry name" value="Ald_Xan_dh_C"/>
    <property type="match status" value="1"/>
</dbReference>
<keyword evidence="5" id="KW-1185">Reference proteome</keyword>
<reference evidence="4 5" key="1">
    <citation type="journal article" date="2014" name="J. Biotechnol.">
        <title>Complete genome sequence of the actinobacterium Amycolatopsis japonica MG417-CF17(T) (=DSM 44213T) producing (S,S)-N,N'-ethylenediaminedisuccinic acid.</title>
        <authorList>
            <person name="Stegmann E."/>
            <person name="Albersmeier A."/>
            <person name="Spohn M."/>
            <person name="Gert H."/>
            <person name="Weber T."/>
            <person name="Wohlleben W."/>
            <person name="Kalinowski J."/>
            <person name="Ruckert C."/>
        </authorList>
    </citation>
    <scope>NUCLEOTIDE SEQUENCE [LARGE SCALE GENOMIC DNA]</scope>
    <source>
        <strain evidence="5">MG417-CF17 (DSM 44213)</strain>
    </source>
</reference>
<dbReference type="InterPro" id="IPR008274">
    <property type="entry name" value="AldOxase/xan_DH_MoCoBD1"/>
</dbReference>
<dbReference type="Proteomes" id="UP000028492">
    <property type="component" value="Chromosome"/>
</dbReference>
<dbReference type="eggNOG" id="COG1529">
    <property type="taxonomic scope" value="Bacteria"/>
</dbReference>
<dbReference type="SUPFAM" id="SSF56003">
    <property type="entry name" value="Molybdenum cofactor-binding domain"/>
    <property type="match status" value="1"/>
</dbReference>
<evidence type="ECO:0000313" key="4">
    <source>
        <dbReference type="EMBL" id="AIG76769.1"/>
    </source>
</evidence>
<keyword evidence="1" id="KW-0500">Molybdenum</keyword>
<dbReference type="AlphaFoldDB" id="A0A075UWH8"/>
<organism evidence="4 5">
    <name type="scientific">Amycolatopsis japonica</name>
    <dbReference type="NCBI Taxonomy" id="208439"/>
    <lineage>
        <taxon>Bacteria</taxon>
        <taxon>Bacillati</taxon>
        <taxon>Actinomycetota</taxon>
        <taxon>Actinomycetes</taxon>
        <taxon>Pseudonocardiales</taxon>
        <taxon>Pseudonocardiaceae</taxon>
        <taxon>Amycolatopsis</taxon>
        <taxon>Amycolatopsis japonica group</taxon>
    </lineage>
</organism>
<dbReference type="RefSeq" id="WP_038513652.1">
    <property type="nucleotide sequence ID" value="NZ_CP008953.1"/>
</dbReference>
<name>A0A075UWH8_9PSEU</name>
<accession>A0A075UWH8</accession>
<dbReference type="EC" id="1.17.1.4" evidence="4"/>
<sequence>MTSISRVEGRLKVTGAARYSADYPVDGLTNGYLVLSTIGHGAIRGIDTTDARRSPGVLAVYTHADPLPLFGGAESGIGYNWLPLRDDQVRYHGQIIGLVVAETFEQARDAAALVRVDYASVRPRTSLQDGIPGATLPEDVNGEPPLLDLLADGVASIDQALDASEVVVTATYTQPIEYHSAMEPHAAIAVWRDGYLTLYCGAQAPQLAAGTIAATVGVDPSRVHLLSPHVGGGFGNKILTCGHPVLAAAAAKALGRPVRIVLTREQTFGVTGHRSAMSQTVSLGADRGGRLVAVKHDAYAALSSGGDGYLYEAAPHTTSRYFYASPNIHVGQRLVTLDVPPQTPMRAPGPEAGSFALETAMDELAVRLGVDPVELRLRNYATTYPGRGVPWSGKHLDECYRVGAEAFGWSRRAPVPRAVVDGEWLIGTGMATAAYPAARYRTTGKVRLQADGTAVVSTATSDLGTGMWTVLAMIGADALGIPVSRVRSALGDSALADNPGAFASAGTASSGPAVHAAALSATRALLDLAVTHEKSPFHGMDRNQVRYERGDVVGPKRRIAFGTLLGITDRAGIDATETSALGPERERFAFTSFGAHFCEVAVNRWTGEPRLRRVTTVIDAGTIVNEKTARSQIVGGVIFGVGQAFLENTHVEPDTGRIANANLADYVVPVGTDIPPIDVRFLERPDTVFNPLGVRGIGELGTVGIAAALGNAVHHATGRRVRDLPITLDKILDA</sequence>
<protein>
    <submittedName>
        <fullName evidence="4">Aldehyde oxidase</fullName>
        <ecNumber evidence="4">1.17.1.4</ecNumber>
    </submittedName>
</protein>
<dbReference type="EMBL" id="CP008953">
    <property type="protein sequence ID" value="AIG76769.1"/>
    <property type="molecule type" value="Genomic_DNA"/>
</dbReference>
<dbReference type="PANTHER" id="PTHR11908">
    <property type="entry name" value="XANTHINE DEHYDROGENASE"/>
    <property type="match status" value="1"/>
</dbReference>
<dbReference type="InterPro" id="IPR036856">
    <property type="entry name" value="Ald_Oxase/Xan_DH_a/b_sf"/>
</dbReference>
<dbReference type="Pfam" id="PF01315">
    <property type="entry name" value="Ald_Xan_dh_C"/>
    <property type="match status" value="1"/>
</dbReference>
<dbReference type="InterPro" id="IPR016208">
    <property type="entry name" value="Ald_Oxase/xanthine_DH-like"/>
</dbReference>
<dbReference type="Gene3D" id="3.90.1170.50">
    <property type="entry name" value="Aldehyde oxidase/xanthine dehydrogenase, a/b hammerhead"/>
    <property type="match status" value="1"/>
</dbReference>
<dbReference type="SUPFAM" id="SSF54665">
    <property type="entry name" value="CO dehydrogenase molybdoprotein N-domain-like"/>
    <property type="match status" value="1"/>
</dbReference>
<dbReference type="InterPro" id="IPR037165">
    <property type="entry name" value="AldOxase/xan_DH_Mopterin-bd_sf"/>
</dbReference>
<dbReference type="InterPro" id="IPR046867">
    <property type="entry name" value="AldOxase/xan_DH_MoCoBD2"/>
</dbReference>
<dbReference type="GO" id="GO:0005506">
    <property type="term" value="F:iron ion binding"/>
    <property type="evidence" value="ECO:0007669"/>
    <property type="project" value="InterPro"/>
</dbReference>
<evidence type="ECO:0000313" key="5">
    <source>
        <dbReference type="Proteomes" id="UP000028492"/>
    </source>
</evidence>
<feature type="domain" description="Aldehyde oxidase/xanthine dehydrogenase a/b hammerhead" evidence="3">
    <location>
        <begin position="14"/>
        <end position="123"/>
    </location>
</feature>
<dbReference type="Pfam" id="PF02738">
    <property type="entry name" value="MoCoBD_1"/>
    <property type="match status" value="1"/>
</dbReference>
<dbReference type="InterPro" id="IPR000674">
    <property type="entry name" value="Ald_Oxase/Xan_DH_a/b"/>
</dbReference>
<dbReference type="PANTHER" id="PTHR11908:SF132">
    <property type="entry name" value="ALDEHYDE OXIDASE 1-RELATED"/>
    <property type="match status" value="1"/>
</dbReference>
<evidence type="ECO:0000256" key="2">
    <source>
        <dbReference type="ARBA" id="ARBA00023002"/>
    </source>
</evidence>
<dbReference type="STRING" id="208439.AJAP_19535"/>
<dbReference type="Gene3D" id="3.30.365.10">
    <property type="entry name" value="Aldehyde oxidase/xanthine dehydrogenase, molybdopterin binding domain"/>
    <property type="match status" value="4"/>
</dbReference>
<dbReference type="GO" id="GO:0004854">
    <property type="term" value="F:xanthine dehydrogenase activity"/>
    <property type="evidence" value="ECO:0007669"/>
    <property type="project" value="UniProtKB-EC"/>
</dbReference>
<proteinExistence type="predicted"/>
<evidence type="ECO:0000256" key="1">
    <source>
        <dbReference type="ARBA" id="ARBA00022505"/>
    </source>
</evidence>
<evidence type="ECO:0000259" key="3">
    <source>
        <dbReference type="SMART" id="SM01008"/>
    </source>
</evidence>
<keyword evidence="2 4" id="KW-0560">Oxidoreductase</keyword>
<dbReference type="HOGENOM" id="CLU_001681_2_2_11"/>